<evidence type="ECO:0000313" key="9">
    <source>
        <dbReference type="EMBL" id="MDP0588677.1"/>
    </source>
</evidence>
<comment type="function">
    <text evidence="7">Possible subunit of a heme lyase.</text>
</comment>
<keyword evidence="4 7" id="KW-0732">Signal</keyword>
<evidence type="ECO:0000256" key="1">
    <source>
        <dbReference type="ARBA" id="ARBA00010342"/>
    </source>
</evidence>
<keyword evidence="10" id="KW-1185">Reference proteome</keyword>
<protein>
    <recommendedName>
        <fullName evidence="7">Cytochrome c-type biogenesis protein</fullName>
    </recommendedName>
</protein>
<gene>
    <name evidence="9" type="ORF">QS748_05550</name>
</gene>
<dbReference type="GO" id="GO:0046872">
    <property type="term" value="F:metal ion binding"/>
    <property type="evidence" value="ECO:0007669"/>
    <property type="project" value="UniProtKB-KW"/>
</dbReference>
<evidence type="ECO:0000313" key="10">
    <source>
        <dbReference type="Proteomes" id="UP001178148"/>
    </source>
</evidence>
<dbReference type="CDD" id="cd16378">
    <property type="entry name" value="CcmH_N"/>
    <property type="match status" value="1"/>
</dbReference>
<feature type="chain" id="PRO_5041516674" description="Cytochrome c-type biogenesis protein" evidence="7">
    <location>
        <begin position="22"/>
        <end position="162"/>
    </location>
</feature>
<evidence type="ECO:0000256" key="2">
    <source>
        <dbReference type="ARBA" id="ARBA00022617"/>
    </source>
</evidence>
<dbReference type="GO" id="GO:0017004">
    <property type="term" value="P:cytochrome complex assembly"/>
    <property type="evidence" value="ECO:0007669"/>
    <property type="project" value="UniProtKB-KW"/>
</dbReference>
<keyword evidence="3 7" id="KW-0479">Metal-binding</keyword>
<dbReference type="Gene3D" id="1.10.8.640">
    <property type="entry name" value="Cytochrome C biogenesis protein"/>
    <property type="match status" value="1"/>
</dbReference>
<keyword evidence="6 7" id="KW-0408">Iron</keyword>
<dbReference type="InterPro" id="IPR038297">
    <property type="entry name" value="CcmH/CycL/NrfF/Ccl2_sf"/>
</dbReference>
<evidence type="ECO:0000256" key="3">
    <source>
        <dbReference type="ARBA" id="ARBA00022723"/>
    </source>
</evidence>
<accession>A0AA90NL97</accession>
<feature type="domain" description="CcmH/CycL/Ccl2/NrfF N-terminal" evidence="8">
    <location>
        <begin position="11"/>
        <end position="152"/>
    </location>
</feature>
<keyword evidence="2 7" id="KW-0349">Heme</keyword>
<proteinExistence type="inferred from homology"/>
<evidence type="ECO:0000256" key="7">
    <source>
        <dbReference type="RuleBase" id="RU364112"/>
    </source>
</evidence>
<evidence type="ECO:0000256" key="5">
    <source>
        <dbReference type="ARBA" id="ARBA00022748"/>
    </source>
</evidence>
<comment type="similarity">
    <text evidence="1 7">Belongs to the CcmH/CycL/Ccl2/NrfF family.</text>
</comment>
<keyword evidence="5" id="KW-0201">Cytochrome c-type biogenesis</keyword>
<organism evidence="9 10">
    <name type="scientific">Candidatus Endonucleibacter bathymodioli</name>
    <dbReference type="NCBI Taxonomy" id="539814"/>
    <lineage>
        <taxon>Bacteria</taxon>
        <taxon>Pseudomonadati</taxon>
        <taxon>Pseudomonadota</taxon>
        <taxon>Gammaproteobacteria</taxon>
        <taxon>Oceanospirillales</taxon>
        <taxon>Endozoicomonadaceae</taxon>
        <taxon>Candidatus Endonucleibacter</taxon>
    </lineage>
</organism>
<evidence type="ECO:0000256" key="4">
    <source>
        <dbReference type="ARBA" id="ARBA00022729"/>
    </source>
</evidence>
<dbReference type="EMBL" id="JASXSV010000006">
    <property type="protein sequence ID" value="MDP0588677.1"/>
    <property type="molecule type" value="Genomic_DNA"/>
</dbReference>
<dbReference type="InterPro" id="IPR051263">
    <property type="entry name" value="C-type_cytochrome_biogenesis"/>
</dbReference>
<sequence length="162" mass="18647">MVIIKYLFSLIAMQILSSSLAAFDSYQFTSIEQEQRFFKLTNELRCPKFQNQTIADSNAVIAQDLRREIHQLLIDGADDQKVIDFMLNRYGDFVLYRPRLNSKTAVLWFGPLILLLIGFGVILIIAKKHKSAAIIQRAEEPLTVVEQKKLEEFIGQKTQEKP</sequence>
<name>A0AA90NL97_9GAMM</name>
<keyword evidence="7" id="KW-1133">Transmembrane helix</keyword>
<evidence type="ECO:0000259" key="8">
    <source>
        <dbReference type="Pfam" id="PF03918"/>
    </source>
</evidence>
<evidence type="ECO:0000256" key="6">
    <source>
        <dbReference type="ARBA" id="ARBA00023004"/>
    </source>
</evidence>
<keyword evidence="7" id="KW-0472">Membrane</keyword>
<dbReference type="PANTHER" id="PTHR47870:SF1">
    <property type="entry name" value="CYTOCHROME C-TYPE BIOGENESIS PROTEIN CCMH"/>
    <property type="match status" value="1"/>
</dbReference>
<dbReference type="AlphaFoldDB" id="A0AA90NL97"/>
<feature type="signal peptide" evidence="7">
    <location>
        <begin position="1"/>
        <end position="21"/>
    </location>
</feature>
<keyword evidence="7" id="KW-0812">Transmembrane</keyword>
<comment type="caution">
    <text evidence="9">The sequence shown here is derived from an EMBL/GenBank/DDBJ whole genome shotgun (WGS) entry which is preliminary data.</text>
</comment>
<dbReference type="Pfam" id="PF03918">
    <property type="entry name" value="CcmH"/>
    <property type="match status" value="1"/>
</dbReference>
<dbReference type="FunFam" id="1.10.8.640:FF:000001">
    <property type="entry name" value="Cytochrome c-type biogenesis protein"/>
    <property type="match status" value="1"/>
</dbReference>
<dbReference type="GO" id="GO:0005886">
    <property type="term" value="C:plasma membrane"/>
    <property type="evidence" value="ECO:0007669"/>
    <property type="project" value="TreeGrafter"/>
</dbReference>
<dbReference type="PANTHER" id="PTHR47870">
    <property type="entry name" value="CYTOCHROME C-TYPE BIOGENESIS PROTEIN CCMH"/>
    <property type="match status" value="1"/>
</dbReference>
<dbReference type="Proteomes" id="UP001178148">
    <property type="component" value="Unassembled WGS sequence"/>
</dbReference>
<dbReference type="InterPro" id="IPR005616">
    <property type="entry name" value="CcmH/CycL/Ccl2/NrfF_N"/>
</dbReference>
<feature type="transmembrane region" description="Helical" evidence="7">
    <location>
        <begin position="105"/>
        <end position="126"/>
    </location>
</feature>
<reference evidence="9 10" key="1">
    <citation type="journal article" date="2023" name="bioRxiv">
        <title>An intranuclear bacterial parasite of deep-sea mussels expresses apoptosis inhibitors acquired from its host.</title>
        <authorList>
            <person name="Gonzalez Porras M.A."/>
            <person name="Assie A."/>
            <person name="Tietjen M."/>
            <person name="Violette M."/>
            <person name="Kleiner M."/>
            <person name="Gruber-Vodicka H."/>
            <person name="Dubilier N."/>
            <person name="Leisch N."/>
        </authorList>
    </citation>
    <scope>NUCLEOTIDE SEQUENCE [LARGE SCALE GENOMIC DNA]</scope>
    <source>
        <strain evidence="9">IAP13</strain>
    </source>
</reference>